<dbReference type="EMBL" id="BDSA01000001">
    <property type="protein sequence ID" value="GBE59196.1"/>
    <property type="molecule type" value="Genomic_DNA"/>
</dbReference>
<dbReference type="OrthoDB" id="366863at2759"/>
<dbReference type="AlphaFoldDB" id="A0A2H6K875"/>
<feature type="transmembrane region" description="Helical" evidence="1">
    <location>
        <begin position="274"/>
        <end position="293"/>
    </location>
</feature>
<keyword evidence="1" id="KW-1133">Transmembrane helix</keyword>
<dbReference type="RefSeq" id="XP_028865439.1">
    <property type="nucleotide sequence ID" value="XM_029009606.1"/>
</dbReference>
<keyword evidence="1" id="KW-0472">Membrane</keyword>
<dbReference type="VEuPathDB" id="PiroplasmaDB:BOVATA_006890"/>
<keyword evidence="1" id="KW-0812">Transmembrane</keyword>
<evidence type="ECO:0000256" key="1">
    <source>
        <dbReference type="SAM" id="Phobius"/>
    </source>
</evidence>
<accession>A0A2H6K875</accession>
<gene>
    <name evidence="2" type="ORF">BOVATA_006890</name>
</gene>
<proteinExistence type="predicted"/>
<reference evidence="2 3" key="1">
    <citation type="journal article" date="2017" name="BMC Genomics">
        <title>Whole-genome assembly of Babesia ovata and comparative genomics between closely related pathogens.</title>
        <authorList>
            <person name="Yamagishi J."/>
            <person name="Asada M."/>
            <person name="Hakimi H."/>
            <person name="Tanaka T.Q."/>
            <person name="Sugimoto C."/>
            <person name="Kawazu S."/>
        </authorList>
    </citation>
    <scope>NUCLEOTIDE SEQUENCE [LARGE SCALE GENOMIC DNA]</scope>
    <source>
        <strain evidence="2 3">Miyake</strain>
    </source>
</reference>
<dbReference type="Proteomes" id="UP000236319">
    <property type="component" value="Unassembled WGS sequence"/>
</dbReference>
<evidence type="ECO:0000313" key="2">
    <source>
        <dbReference type="EMBL" id="GBE59196.1"/>
    </source>
</evidence>
<protein>
    <submittedName>
        <fullName evidence="2">Uncharacterized protein</fullName>
    </submittedName>
</protein>
<dbReference type="GeneID" id="39872966"/>
<evidence type="ECO:0000313" key="3">
    <source>
        <dbReference type="Proteomes" id="UP000236319"/>
    </source>
</evidence>
<sequence>MAEPKVKATNACECDTGKCDHEKPCSDTSCKEFKSCCSPGCQRCVKKKCEAGIPCQCYSCGCECQNDPEVKAGKRPCKESQTCKRCAEKCKKVEKGGRCTCYLCGCGIYCNGVNCQCCRWCNPYTTCTGPDNCDQKEDKHDEKECNKGMCAKYPGTCGKCVCKGKDSGQTGDLECSECKCSCNGDCPRTKCFKAKHGPNHNCDCTTDKHAVKCVCECICNCSSYGNFFCEHGKKDGECTEDNCEAMFYYAGKCRFKCTNCGKLCPQDAFRRGCYIGVPILVIVAIMVSVCRLYPGPFRKVYYGLRAALVNSFNSSGASTNLAGGRIHEEMDTDEYSAFPFKGLM</sequence>
<name>A0A2H6K875_9APIC</name>
<organism evidence="2 3">
    <name type="scientific">Babesia ovata</name>
    <dbReference type="NCBI Taxonomy" id="189622"/>
    <lineage>
        <taxon>Eukaryota</taxon>
        <taxon>Sar</taxon>
        <taxon>Alveolata</taxon>
        <taxon>Apicomplexa</taxon>
        <taxon>Aconoidasida</taxon>
        <taxon>Piroplasmida</taxon>
        <taxon>Babesiidae</taxon>
        <taxon>Babesia</taxon>
    </lineage>
</organism>
<keyword evidence="3" id="KW-1185">Reference proteome</keyword>
<comment type="caution">
    <text evidence="2">The sequence shown here is derived from an EMBL/GenBank/DDBJ whole genome shotgun (WGS) entry which is preliminary data.</text>
</comment>